<proteinExistence type="predicted"/>
<dbReference type="AlphaFoldDB" id="A0A212LU93"/>
<sequence length="51" mass="5992">MTLLQMYQQNSTMRYDGKCEGQEKRSKTSVSFLYSSTSFLDLLHNAKYVVY</sequence>
<gene>
    <name evidence="1" type="ORF">KL86SPO_31209</name>
</gene>
<organism evidence="1">
    <name type="scientific">uncultured Sporomusa sp</name>
    <dbReference type="NCBI Taxonomy" id="307249"/>
    <lineage>
        <taxon>Bacteria</taxon>
        <taxon>Bacillati</taxon>
        <taxon>Bacillota</taxon>
        <taxon>Negativicutes</taxon>
        <taxon>Selenomonadales</taxon>
        <taxon>Sporomusaceae</taxon>
        <taxon>Sporomusa</taxon>
        <taxon>environmental samples</taxon>
    </lineage>
</organism>
<accession>A0A212LU93</accession>
<protein>
    <submittedName>
        <fullName evidence="1">Uncharacterized protein</fullName>
    </submittedName>
</protein>
<dbReference type="EMBL" id="FMJE01000003">
    <property type="protein sequence ID" value="SCM81030.1"/>
    <property type="molecule type" value="Genomic_DNA"/>
</dbReference>
<evidence type="ECO:0000313" key="1">
    <source>
        <dbReference type="EMBL" id="SCM81030.1"/>
    </source>
</evidence>
<reference evidence="1" key="1">
    <citation type="submission" date="2016-08" db="EMBL/GenBank/DDBJ databases">
        <authorList>
            <person name="Seilhamer J.J."/>
        </authorList>
    </citation>
    <scope>NUCLEOTIDE SEQUENCE</scope>
    <source>
        <strain evidence="1">86</strain>
    </source>
</reference>
<name>A0A212LU93_9FIRM</name>